<protein>
    <submittedName>
        <fullName evidence="5">Alpha-humulene synthase-like protein</fullName>
    </submittedName>
</protein>
<evidence type="ECO:0000259" key="4">
    <source>
        <dbReference type="Pfam" id="PF03936"/>
    </source>
</evidence>
<evidence type="ECO:0000256" key="3">
    <source>
        <dbReference type="ARBA" id="ARBA00023239"/>
    </source>
</evidence>
<dbReference type="Pfam" id="PF03936">
    <property type="entry name" value="Terpene_synth_C"/>
    <property type="match status" value="1"/>
</dbReference>
<evidence type="ECO:0000313" key="6">
    <source>
        <dbReference type="Proteomes" id="UP000623129"/>
    </source>
</evidence>
<keyword evidence="1" id="KW-0479">Metal-binding</keyword>
<feature type="domain" description="Terpene synthase metal-binding" evidence="4">
    <location>
        <begin position="2"/>
        <end position="208"/>
    </location>
</feature>
<dbReference type="GO" id="GO:0000287">
    <property type="term" value="F:magnesium ion binding"/>
    <property type="evidence" value="ECO:0007669"/>
    <property type="project" value="InterPro"/>
</dbReference>
<keyword evidence="3" id="KW-0456">Lyase</keyword>
<dbReference type="InterPro" id="IPR005630">
    <property type="entry name" value="Terpene_synthase_metal-bd"/>
</dbReference>
<evidence type="ECO:0000256" key="1">
    <source>
        <dbReference type="ARBA" id="ARBA00022723"/>
    </source>
</evidence>
<dbReference type="GO" id="GO:0016114">
    <property type="term" value="P:terpenoid biosynthetic process"/>
    <property type="evidence" value="ECO:0007669"/>
    <property type="project" value="InterPro"/>
</dbReference>
<reference evidence="5" key="1">
    <citation type="submission" date="2020-01" db="EMBL/GenBank/DDBJ databases">
        <title>Genome sequence of Kobresia littledalei, the first chromosome-level genome in the family Cyperaceae.</title>
        <authorList>
            <person name="Qu G."/>
        </authorList>
    </citation>
    <scope>NUCLEOTIDE SEQUENCE</scope>
    <source>
        <strain evidence="5">C.B.Clarke</strain>
        <tissue evidence="5">Leaf</tissue>
    </source>
</reference>
<accession>A0A833R1F7</accession>
<dbReference type="InterPro" id="IPR008949">
    <property type="entry name" value="Isoprenoid_synthase_dom_sf"/>
</dbReference>
<keyword evidence="6" id="KW-1185">Reference proteome</keyword>
<sequence length="266" mass="31029">MNAKFIALATVVDDTFDVYGTYEECKLLNDAIQRQTDFLMWDEKAVDLLPMYLRNFYHQFINTINNFEDELEPSEKYRMPYIVKSVQTLIDGYMQEVEWRVGGHPPSFHERKTTALDGNIGSFVVGIPFLGVPGEVITKEAFQWLYTFPDVIVDCIRIMRYIDEFVSHERESNCGKGPTTFDCYKMEHKLTEEATTMKFQSFCEDAWKRINQACLHPADGPMTVLEIFVNWARTMKTFYLYINDGFNKSSNMKKIISQLLLEPFSL</sequence>
<name>A0A833R1F7_9POAL</name>
<organism evidence="5 6">
    <name type="scientific">Carex littledalei</name>
    <dbReference type="NCBI Taxonomy" id="544730"/>
    <lineage>
        <taxon>Eukaryota</taxon>
        <taxon>Viridiplantae</taxon>
        <taxon>Streptophyta</taxon>
        <taxon>Embryophyta</taxon>
        <taxon>Tracheophyta</taxon>
        <taxon>Spermatophyta</taxon>
        <taxon>Magnoliopsida</taxon>
        <taxon>Liliopsida</taxon>
        <taxon>Poales</taxon>
        <taxon>Cyperaceae</taxon>
        <taxon>Cyperoideae</taxon>
        <taxon>Cariceae</taxon>
        <taxon>Carex</taxon>
        <taxon>Carex subgen. Euthyceras</taxon>
    </lineage>
</organism>
<dbReference type="SUPFAM" id="SSF48576">
    <property type="entry name" value="Terpenoid synthases"/>
    <property type="match status" value="1"/>
</dbReference>
<dbReference type="GO" id="GO:0010333">
    <property type="term" value="F:terpene synthase activity"/>
    <property type="evidence" value="ECO:0007669"/>
    <property type="project" value="InterPro"/>
</dbReference>
<dbReference type="Proteomes" id="UP000623129">
    <property type="component" value="Unassembled WGS sequence"/>
</dbReference>
<evidence type="ECO:0000256" key="2">
    <source>
        <dbReference type="ARBA" id="ARBA00022842"/>
    </source>
</evidence>
<dbReference type="EMBL" id="SWLB01000007">
    <property type="protein sequence ID" value="KAF3336790.1"/>
    <property type="molecule type" value="Genomic_DNA"/>
</dbReference>
<proteinExistence type="predicted"/>
<evidence type="ECO:0000313" key="5">
    <source>
        <dbReference type="EMBL" id="KAF3336790.1"/>
    </source>
</evidence>
<dbReference type="AlphaFoldDB" id="A0A833R1F7"/>
<dbReference type="OrthoDB" id="773451at2759"/>
<dbReference type="PANTHER" id="PTHR31225:SF93">
    <property type="entry name" value="ALPHA-HUMULENE_(-)-(E)-BETA-CARYOPHYLLENE SYNTHASE"/>
    <property type="match status" value="1"/>
</dbReference>
<gene>
    <name evidence="5" type="ORF">FCM35_KLT19376</name>
</gene>
<dbReference type="PANTHER" id="PTHR31225">
    <property type="entry name" value="OS04G0344100 PROTEIN-RELATED"/>
    <property type="match status" value="1"/>
</dbReference>
<keyword evidence="2" id="KW-0460">Magnesium</keyword>
<comment type="caution">
    <text evidence="5">The sequence shown here is derived from an EMBL/GenBank/DDBJ whole genome shotgun (WGS) entry which is preliminary data.</text>
</comment>
<dbReference type="Gene3D" id="1.10.600.10">
    <property type="entry name" value="Farnesyl Diphosphate Synthase"/>
    <property type="match status" value="1"/>
</dbReference>
<dbReference type="InterPro" id="IPR050148">
    <property type="entry name" value="Terpene_synthase-like"/>
</dbReference>